<name>A0ABP9FSA1_9MICC</name>
<reference evidence="3" key="1">
    <citation type="journal article" date="2019" name="Int. J. Syst. Evol. Microbiol.">
        <title>The Global Catalogue of Microorganisms (GCM) 10K type strain sequencing project: providing services to taxonomists for standard genome sequencing and annotation.</title>
        <authorList>
            <consortium name="The Broad Institute Genomics Platform"/>
            <consortium name="The Broad Institute Genome Sequencing Center for Infectious Disease"/>
            <person name="Wu L."/>
            <person name="Ma J."/>
        </authorList>
    </citation>
    <scope>NUCLEOTIDE SEQUENCE [LARGE SCALE GENOMIC DNA]</scope>
    <source>
        <strain evidence="3">JCM 19129</strain>
    </source>
</reference>
<evidence type="ECO:0000259" key="1">
    <source>
        <dbReference type="Pfam" id="PF18029"/>
    </source>
</evidence>
<sequence>MSISGPSSSPSHITFGAWNVQAEDPDRLATFWAEFLQVTPQLSIDSAYLPAAGAGGVPMMFQLRSDPRPQYQVAHLDLTVPWGRRETEVRRALRLGALHEWDVLDEYPHVQWSTLSDPEGNLFCLAEHPPVQPKQR</sequence>
<dbReference type="InterPro" id="IPR041581">
    <property type="entry name" value="Glyoxalase_6"/>
</dbReference>
<dbReference type="PANTHER" id="PTHR35908">
    <property type="entry name" value="HYPOTHETICAL FUSION PROTEIN"/>
    <property type="match status" value="1"/>
</dbReference>
<dbReference type="PANTHER" id="PTHR35908:SF1">
    <property type="entry name" value="CONSERVED PROTEIN"/>
    <property type="match status" value="1"/>
</dbReference>
<evidence type="ECO:0000313" key="3">
    <source>
        <dbReference type="Proteomes" id="UP001500368"/>
    </source>
</evidence>
<dbReference type="SUPFAM" id="SSF54593">
    <property type="entry name" value="Glyoxalase/Bleomycin resistance protein/Dihydroxybiphenyl dioxygenase"/>
    <property type="match status" value="1"/>
</dbReference>
<dbReference type="Proteomes" id="UP001500368">
    <property type="component" value="Unassembled WGS sequence"/>
</dbReference>
<dbReference type="InterPro" id="IPR029068">
    <property type="entry name" value="Glyas_Bleomycin-R_OHBP_Dase"/>
</dbReference>
<dbReference type="RefSeq" id="WP_345476283.1">
    <property type="nucleotide sequence ID" value="NZ_BAABLW010000001.1"/>
</dbReference>
<dbReference type="EMBL" id="BAABLW010000001">
    <property type="protein sequence ID" value="GAA4911366.1"/>
    <property type="molecule type" value="Genomic_DNA"/>
</dbReference>
<gene>
    <name evidence="2" type="ORF">GCM10025790_02180</name>
</gene>
<dbReference type="Pfam" id="PF18029">
    <property type="entry name" value="Glyoxalase_6"/>
    <property type="match status" value="1"/>
</dbReference>
<feature type="domain" description="Glyoxalase-like" evidence="1">
    <location>
        <begin position="20"/>
        <end position="125"/>
    </location>
</feature>
<keyword evidence="3" id="KW-1185">Reference proteome</keyword>
<accession>A0ABP9FSA1</accession>
<protein>
    <submittedName>
        <fullName evidence="2">VOC family protein</fullName>
    </submittedName>
</protein>
<dbReference type="CDD" id="cd06587">
    <property type="entry name" value="VOC"/>
    <property type="match status" value="1"/>
</dbReference>
<organism evidence="2 3">
    <name type="scientific">Nesterenkonia rhizosphaerae</name>
    <dbReference type="NCBI Taxonomy" id="1348272"/>
    <lineage>
        <taxon>Bacteria</taxon>
        <taxon>Bacillati</taxon>
        <taxon>Actinomycetota</taxon>
        <taxon>Actinomycetes</taxon>
        <taxon>Micrococcales</taxon>
        <taxon>Micrococcaceae</taxon>
        <taxon>Nesterenkonia</taxon>
    </lineage>
</organism>
<evidence type="ECO:0000313" key="2">
    <source>
        <dbReference type="EMBL" id="GAA4911366.1"/>
    </source>
</evidence>
<dbReference type="Gene3D" id="3.10.180.10">
    <property type="entry name" value="2,3-Dihydroxybiphenyl 1,2-Dioxygenase, domain 1"/>
    <property type="match status" value="1"/>
</dbReference>
<comment type="caution">
    <text evidence="2">The sequence shown here is derived from an EMBL/GenBank/DDBJ whole genome shotgun (WGS) entry which is preliminary data.</text>
</comment>
<proteinExistence type="predicted"/>